<evidence type="ECO:0000313" key="3">
    <source>
        <dbReference type="Proteomes" id="UP000242705"/>
    </source>
</evidence>
<evidence type="ECO:0000259" key="1">
    <source>
        <dbReference type="Pfam" id="PF10006"/>
    </source>
</evidence>
<reference evidence="2 3" key="1">
    <citation type="journal article" date="2014" name="BMC Genomics">
        <title>Comparison of environmental and isolate Sulfobacillus genomes reveals diverse carbon, sulfur, nitrogen, and hydrogen metabolisms.</title>
        <authorList>
            <person name="Justice N.B."/>
            <person name="Norman A."/>
            <person name="Brown C.T."/>
            <person name="Singh A."/>
            <person name="Thomas B.C."/>
            <person name="Banfield J.F."/>
        </authorList>
    </citation>
    <scope>NUCLEOTIDE SEQUENCE [LARGE SCALE GENOMIC DNA]</scope>
    <source>
        <strain evidence="2">AMDSBA5</strain>
    </source>
</reference>
<dbReference type="AlphaFoldDB" id="A0A2T2WET6"/>
<proteinExistence type="predicted"/>
<organism evidence="2 3">
    <name type="scientific">Sulfobacillus thermosulfidooxidans</name>
    <dbReference type="NCBI Taxonomy" id="28034"/>
    <lineage>
        <taxon>Bacteria</taxon>
        <taxon>Bacillati</taxon>
        <taxon>Bacillota</taxon>
        <taxon>Clostridia</taxon>
        <taxon>Eubacteriales</taxon>
        <taxon>Clostridiales Family XVII. Incertae Sedis</taxon>
        <taxon>Sulfobacillus</taxon>
    </lineage>
</organism>
<comment type="caution">
    <text evidence="2">The sequence shown here is derived from an EMBL/GenBank/DDBJ whole genome shotgun (WGS) entry which is preliminary data.</text>
</comment>
<evidence type="ECO:0000313" key="2">
    <source>
        <dbReference type="EMBL" id="PSR20738.1"/>
    </source>
</evidence>
<dbReference type="Pfam" id="PF10006">
    <property type="entry name" value="DUF2249"/>
    <property type="match status" value="1"/>
</dbReference>
<sequence length="84" mass="9931">MIIQKKVSQFPAKQRHWHLLEAFDNLAVGDTLILEANHNPAPFIHEFQQLRRGGMVQMDEEGPKRWIFRLIKLQEDSERPMPLL</sequence>
<dbReference type="Proteomes" id="UP000242705">
    <property type="component" value="Unassembled WGS sequence"/>
</dbReference>
<gene>
    <name evidence="2" type="ORF">C7B47_17785</name>
</gene>
<dbReference type="InterPro" id="IPR018720">
    <property type="entry name" value="DUF2249"/>
</dbReference>
<feature type="domain" description="DUF2249" evidence="1">
    <location>
        <begin position="8"/>
        <end position="69"/>
    </location>
</feature>
<dbReference type="EMBL" id="PXYX01000132">
    <property type="protein sequence ID" value="PSR20738.1"/>
    <property type="molecule type" value="Genomic_DNA"/>
</dbReference>
<name>A0A2T2WET6_SULTH</name>
<protein>
    <recommendedName>
        <fullName evidence="1">DUF2249 domain-containing protein</fullName>
    </recommendedName>
</protein>
<accession>A0A2T2WET6</accession>